<comment type="caution">
    <text evidence="14">The sequence shown here is derived from an EMBL/GenBank/DDBJ whole genome shotgun (WGS) entry which is preliminary data.</text>
</comment>
<gene>
    <name evidence="14" type="ORF">HNQ61_003273</name>
</gene>
<organism evidence="14 15">
    <name type="scientific">Longimicrobium terrae</name>
    <dbReference type="NCBI Taxonomy" id="1639882"/>
    <lineage>
        <taxon>Bacteria</taxon>
        <taxon>Pseudomonadati</taxon>
        <taxon>Gemmatimonadota</taxon>
        <taxon>Longimicrobiia</taxon>
        <taxon>Longimicrobiales</taxon>
        <taxon>Longimicrobiaceae</taxon>
        <taxon>Longimicrobium</taxon>
    </lineage>
</organism>
<dbReference type="RefSeq" id="WP_170034867.1">
    <property type="nucleotide sequence ID" value="NZ_JABDTL010000001.1"/>
</dbReference>
<dbReference type="GO" id="GO:0046654">
    <property type="term" value="P:tetrahydrofolate biosynthetic process"/>
    <property type="evidence" value="ECO:0007669"/>
    <property type="project" value="UniProtKB-UniPathway"/>
</dbReference>
<keyword evidence="7 14" id="KW-0418">Kinase</keyword>
<dbReference type="Pfam" id="PF01288">
    <property type="entry name" value="HPPK"/>
    <property type="match status" value="1"/>
</dbReference>
<evidence type="ECO:0000313" key="14">
    <source>
        <dbReference type="EMBL" id="MBB6071645.1"/>
    </source>
</evidence>
<dbReference type="GO" id="GO:0003848">
    <property type="term" value="F:2-amino-4-hydroxy-6-hydroxymethyldihydropteridine diphosphokinase activity"/>
    <property type="evidence" value="ECO:0007669"/>
    <property type="project" value="UniProtKB-EC"/>
</dbReference>
<name>A0A841H0N1_9BACT</name>
<dbReference type="EMBL" id="JACHIA010000009">
    <property type="protein sequence ID" value="MBB6071645.1"/>
    <property type="molecule type" value="Genomic_DNA"/>
</dbReference>
<dbReference type="GO" id="GO:0016301">
    <property type="term" value="F:kinase activity"/>
    <property type="evidence" value="ECO:0007669"/>
    <property type="project" value="UniProtKB-KW"/>
</dbReference>
<evidence type="ECO:0000259" key="13">
    <source>
        <dbReference type="Pfam" id="PF01288"/>
    </source>
</evidence>
<keyword evidence="15" id="KW-1185">Reference proteome</keyword>
<keyword evidence="9" id="KW-0289">Folate biosynthesis</keyword>
<evidence type="ECO:0000256" key="4">
    <source>
        <dbReference type="ARBA" id="ARBA00016218"/>
    </source>
</evidence>
<dbReference type="Gene3D" id="3.30.70.560">
    <property type="entry name" value="7,8-Dihydro-6-hydroxymethylpterin-pyrophosphokinase HPPK"/>
    <property type="match status" value="1"/>
</dbReference>
<comment type="pathway">
    <text evidence="1">Cofactor biosynthesis; tetrahydrofolate biosynthesis; 2-amino-4-hydroxy-6-hydroxymethyl-7,8-dihydropteridine diphosphate from 7,8-dihydroneopterin triphosphate: step 4/4.</text>
</comment>
<dbReference type="InterPro" id="IPR035907">
    <property type="entry name" value="Hppk_sf"/>
</dbReference>
<evidence type="ECO:0000256" key="2">
    <source>
        <dbReference type="ARBA" id="ARBA00005810"/>
    </source>
</evidence>
<dbReference type="PANTHER" id="PTHR43071">
    <property type="entry name" value="2-AMINO-4-HYDROXY-6-HYDROXYMETHYLDIHYDROPTERIDINE PYROPHOSPHOKINASE"/>
    <property type="match status" value="1"/>
</dbReference>
<feature type="domain" description="7,8-dihydro-6-hydroxymethylpterin-pyrophosphokinase" evidence="13">
    <location>
        <begin position="9"/>
        <end position="134"/>
    </location>
</feature>
<dbReference type="NCBIfam" id="TIGR01498">
    <property type="entry name" value="folK"/>
    <property type="match status" value="1"/>
</dbReference>
<evidence type="ECO:0000256" key="6">
    <source>
        <dbReference type="ARBA" id="ARBA00022741"/>
    </source>
</evidence>
<dbReference type="GO" id="GO:0005524">
    <property type="term" value="F:ATP binding"/>
    <property type="evidence" value="ECO:0007669"/>
    <property type="project" value="UniProtKB-KW"/>
</dbReference>
<evidence type="ECO:0000256" key="3">
    <source>
        <dbReference type="ARBA" id="ARBA00013253"/>
    </source>
</evidence>
<dbReference type="PANTHER" id="PTHR43071:SF1">
    <property type="entry name" value="2-AMINO-4-HYDROXY-6-HYDROXYMETHYLDIHYDROPTERIDINE PYROPHOSPHOKINASE"/>
    <property type="match status" value="1"/>
</dbReference>
<evidence type="ECO:0000256" key="10">
    <source>
        <dbReference type="ARBA" id="ARBA00029409"/>
    </source>
</evidence>
<keyword evidence="5 14" id="KW-0808">Transferase</keyword>
<evidence type="ECO:0000256" key="5">
    <source>
        <dbReference type="ARBA" id="ARBA00022679"/>
    </source>
</evidence>
<sequence length="178" mass="19255">MAEEAEILIGAGANLGDPVGQLREAVQMLARTIAIHRISSLYRTEPVGHRDQPDFHNLVLAARTVLAPEAVLAQLQAVEAALGRERTFANAPRTLDLDLLAYGEVVMDTPALILPHPRMHLRGFVLHPLVEIAPEWRHPVQGHTARELLSCASALERVERAGALFHAGHPLAPAPPSG</sequence>
<dbReference type="SUPFAM" id="SSF55083">
    <property type="entry name" value="6-hydroxymethyl-7,8-dihydropterin pyrophosphokinase, HPPK"/>
    <property type="match status" value="1"/>
</dbReference>
<evidence type="ECO:0000256" key="9">
    <source>
        <dbReference type="ARBA" id="ARBA00022909"/>
    </source>
</evidence>
<proteinExistence type="inferred from homology"/>
<comment type="similarity">
    <text evidence="2">Belongs to the HPPK family.</text>
</comment>
<dbReference type="EC" id="2.7.6.3" evidence="3"/>
<reference evidence="14 15" key="1">
    <citation type="submission" date="2020-08" db="EMBL/GenBank/DDBJ databases">
        <title>Genomic Encyclopedia of Type Strains, Phase IV (KMG-IV): sequencing the most valuable type-strain genomes for metagenomic binning, comparative biology and taxonomic classification.</title>
        <authorList>
            <person name="Goeker M."/>
        </authorList>
    </citation>
    <scope>NUCLEOTIDE SEQUENCE [LARGE SCALE GENOMIC DNA]</scope>
    <source>
        <strain evidence="14 15">DSM 29007</strain>
    </source>
</reference>
<dbReference type="GO" id="GO:0046656">
    <property type="term" value="P:folic acid biosynthetic process"/>
    <property type="evidence" value="ECO:0007669"/>
    <property type="project" value="UniProtKB-KW"/>
</dbReference>
<dbReference type="CDD" id="cd00483">
    <property type="entry name" value="HPPK"/>
    <property type="match status" value="1"/>
</dbReference>
<keyword evidence="6" id="KW-0547">Nucleotide-binding</keyword>
<evidence type="ECO:0000256" key="12">
    <source>
        <dbReference type="ARBA" id="ARBA00033413"/>
    </source>
</evidence>
<dbReference type="InterPro" id="IPR000550">
    <property type="entry name" value="Hppk"/>
</dbReference>
<accession>A0A841H0N1</accession>
<protein>
    <recommendedName>
        <fullName evidence="4">2-amino-4-hydroxy-6-hydroxymethyldihydropteridine pyrophosphokinase</fullName>
        <ecNumber evidence="3">2.7.6.3</ecNumber>
    </recommendedName>
    <alternativeName>
        <fullName evidence="11">6-hydroxymethyl-7,8-dihydropterin pyrophosphokinase</fullName>
    </alternativeName>
    <alternativeName>
        <fullName evidence="12">7,8-dihydro-6-hydroxymethylpterin-pyrophosphokinase</fullName>
    </alternativeName>
</protein>
<evidence type="ECO:0000313" key="15">
    <source>
        <dbReference type="Proteomes" id="UP000582837"/>
    </source>
</evidence>
<comment type="function">
    <text evidence="10">Catalyzes the transfer of pyrophosphate from adenosine triphosphate (ATP) to 6-hydroxymethyl-7,8-dihydropterin, an enzymatic step in folate biosynthesis pathway.</text>
</comment>
<evidence type="ECO:0000256" key="1">
    <source>
        <dbReference type="ARBA" id="ARBA00005051"/>
    </source>
</evidence>
<dbReference type="UniPathway" id="UPA00077">
    <property type="reaction ID" value="UER00155"/>
</dbReference>
<dbReference type="AlphaFoldDB" id="A0A841H0N1"/>
<evidence type="ECO:0000256" key="11">
    <source>
        <dbReference type="ARBA" id="ARBA00029766"/>
    </source>
</evidence>
<evidence type="ECO:0000256" key="8">
    <source>
        <dbReference type="ARBA" id="ARBA00022840"/>
    </source>
</evidence>
<dbReference type="Proteomes" id="UP000582837">
    <property type="component" value="Unassembled WGS sequence"/>
</dbReference>
<evidence type="ECO:0000256" key="7">
    <source>
        <dbReference type="ARBA" id="ARBA00022777"/>
    </source>
</evidence>
<keyword evidence="8" id="KW-0067">ATP-binding</keyword>